<proteinExistence type="predicted"/>
<dbReference type="GO" id="GO:0005524">
    <property type="term" value="F:ATP binding"/>
    <property type="evidence" value="ECO:0007669"/>
    <property type="project" value="UniProtKB-UniRule"/>
</dbReference>
<sequence>MMTSSPNFKPLRILLSEGTSTSAREAVTVLGLAGHVVDVCDPAAAGLARFSRFVRMYHRCPGMRENPLGFLRFIEGLLATGDYDVLLPVHEQGFLFAKVQERLRPLAGLALPSFASYRAAHSKAGFSRMLSELGLPQPETQIVAGADVLRNAVRFPCVIKTAIGTASRGVWVVRDGADLALASTELEVGNHFAGEVLVQAHAAGATEKAQGVFCRGELVGFHVTRQIMEGAGGGDAIKRSVRRDRVRGDLAAIGRHLAWHGALSIDFIMPDDDSGPFYIDCNPRLVEPMAAWLAGVDLVDLLLRISLGETPDVAPATREGVVTHQAMQVLLGSAQRGGDRRDLLCICRDIWCRRGDYAGSTEELTPVRIDRLSVAPLMMTALLLLVSPGLSHVLAKRGWGAHLLDAGTVAAIESEMF</sequence>
<evidence type="ECO:0000313" key="4">
    <source>
        <dbReference type="Proteomes" id="UP000076574"/>
    </source>
</evidence>
<dbReference type="SUPFAM" id="SSF56059">
    <property type="entry name" value="Glutathione synthetase ATP-binding domain-like"/>
    <property type="match status" value="1"/>
</dbReference>
<evidence type="ECO:0000259" key="2">
    <source>
        <dbReference type="PROSITE" id="PS50975"/>
    </source>
</evidence>
<comment type="caution">
    <text evidence="3">The sequence shown here is derived from an EMBL/GenBank/DDBJ whole genome shotgun (WGS) entry which is preliminary data.</text>
</comment>
<reference evidence="3 4" key="1">
    <citation type="submission" date="2016-03" db="EMBL/GenBank/DDBJ databases">
        <title>Microsymbionts genomes from the relict species Vavilovia formosa (Stev.) Fed.</title>
        <authorList>
            <person name="Kopat V."/>
            <person name="Chirak E."/>
            <person name="Kimeklis A."/>
            <person name="Andronov E."/>
        </authorList>
    </citation>
    <scope>NUCLEOTIDE SEQUENCE [LARGE SCALE GENOMIC DNA]</scope>
    <source>
        <strain evidence="3 4">Vaf07</strain>
    </source>
</reference>
<keyword evidence="1" id="KW-0067">ATP-binding</keyword>
<keyword evidence="4" id="KW-1185">Reference proteome</keyword>
<protein>
    <recommendedName>
        <fullName evidence="2">ATP-grasp domain-containing protein</fullName>
    </recommendedName>
</protein>
<name>A0A161SUN7_9BRAD</name>
<dbReference type="Gene3D" id="3.30.470.20">
    <property type="entry name" value="ATP-grasp fold, B domain"/>
    <property type="match status" value="1"/>
</dbReference>
<feature type="domain" description="ATP-grasp" evidence="2">
    <location>
        <begin position="127"/>
        <end position="307"/>
    </location>
</feature>
<evidence type="ECO:0000313" key="3">
    <source>
        <dbReference type="EMBL" id="KZD25382.1"/>
    </source>
</evidence>
<dbReference type="GO" id="GO:0046872">
    <property type="term" value="F:metal ion binding"/>
    <property type="evidence" value="ECO:0007669"/>
    <property type="project" value="InterPro"/>
</dbReference>
<organism evidence="3 4">
    <name type="scientific">Tardiphaga robiniae</name>
    <dbReference type="NCBI Taxonomy" id="943830"/>
    <lineage>
        <taxon>Bacteria</taxon>
        <taxon>Pseudomonadati</taxon>
        <taxon>Pseudomonadota</taxon>
        <taxon>Alphaproteobacteria</taxon>
        <taxon>Hyphomicrobiales</taxon>
        <taxon>Nitrobacteraceae</taxon>
        <taxon>Tardiphaga</taxon>
    </lineage>
</organism>
<dbReference type="InterPro" id="IPR013815">
    <property type="entry name" value="ATP_grasp_subdomain_1"/>
</dbReference>
<keyword evidence="1" id="KW-0547">Nucleotide-binding</keyword>
<dbReference type="STRING" id="943830.A4A58_02805"/>
<accession>A0A161SUN7</accession>
<dbReference type="Proteomes" id="UP000076574">
    <property type="component" value="Unassembled WGS sequence"/>
</dbReference>
<dbReference type="AlphaFoldDB" id="A0A161SUN7"/>
<dbReference type="PROSITE" id="PS50975">
    <property type="entry name" value="ATP_GRASP"/>
    <property type="match status" value="1"/>
</dbReference>
<dbReference type="Gene3D" id="3.30.1490.20">
    <property type="entry name" value="ATP-grasp fold, A domain"/>
    <property type="match status" value="1"/>
</dbReference>
<dbReference type="OrthoDB" id="9801162at2"/>
<dbReference type="InterPro" id="IPR011761">
    <property type="entry name" value="ATP-grasp"/>
</dbReference>
<gene>
    <name evidence="3" type="ORF">A4A58_02805</name>
</gene>
<evidence type="ECO:0000256" key="1">
    <source>
        <dbReference type="PROSITE-ProRule" id="PRU00409"/>
    </source>
</evidence>
<dbReference type="EMBL" id="LVYV01000001">
    <property type="protein sequence ID" value="KZD25382.1"/>
    <property type="molecule type" value="Genomic_DNA"/>
</dbReference>